<dbReference type="InterPro" id="IPR019734">
    <property type="entry name" value="TPR_rpt"/>
</dbReference>
<dbReference type="Pfam" id="PF13560">
    <property type="entry name" value="HTH_31"/>
    <property type="match status" value="1"/>
</dbReference>
<reference evidence="4" key="1">
    <citation type="submission" date="2017-07" db="EMBL/GenBank/DDBJ databases">
        <title>Comparative genome mining reveals phylogenetic distribution patterns of secondary metabolites in Amycolatopsis.</title>
        <authorList>
            <person name="Adamek M."/>
            <person name="Alanjary M."/>
            <person name="Sales-Ortells H."/>
            <person name="Goodfellow M."/>
            <person name="Bull A.T."/>
            <person name="Kalinowski J."/>
            <person name="Ziemert N."/>
        </authorList>
    </citation>
    <scope>NUCLEOTIDE SEQUENCE [LARGE SCALE GENOMIC DNA]</scope>
    <source>
        <strain evidence="4">H5</strain>
    </source>
</reference>
<dbReference type="SUPFAM" id="SSF48452">
    <property type="entry name" value="TPR-like"/>
    <property type="match status" value="1"/>
</dbReference>
<dbReference type="PRINTS" id="PR00364">
    <property type="entry name" value="DISEASERSIST"/>
</dbReference>
<dbReference type="PANTHER" id="PTHR47691:SF3">
    <property type="entry name" value="HTH-TYPE TRANSCRIPTIONAL REGULATOR RV0890C-RELATED"/>
    <property type="match status" value="1"/>
</dbReference>
<dbReference type="CDD" id="cd00093">
    <property type="entry name" value="HTH_XRE"/>
    <property type="match status" value="1"/>
</dbReference>
<evidence type="ECO:0000313" key="3">
    <source>
        <dbReference type="EMBL" id="OXM64044.1"/>
    </source>
</evidence>
<proteinExistence type="predicted"/>
<dbReference type="EMBL" id="NMUL01000030">
    <property type="protein sequence ID" value="OXM64044.1"/>
    <property type="molecule type" value="Genomic_DNA"/>
</dbReference>
<dbReference type="GO" id="GO:0043531">
    <property type="term" value="F:ADP binding"/>
    <property type="evidence" value="ECO:0007669"/>
    <property type="project" value="InterPro"/>
</dbReference>
<dbReference type="InterPro" id="IPR010982">
    <property type="entry name" value="Lambda_DNA-bd_dom_sf"/>
</dbReference>
<organism evidence="3 4">
    <name type="scientific">Amycolatopsis vastitatis</name>
    <dbReference type="NCBI Taxonomy" id="1905142"/>
    <lineage>
        <taxon>Bacteria</taxon>
        <taxon>Bacillati</taxon>
        <taxon>Actinomycetota</taxon>
        <taxon>Actinomycetes</taxon>
        <taxon>Pseudonocardiales</taxon>
        <taxon>Pseudonocardiaceae</taxon>
        <taxon>Amycolatopsis</taxon>
    </lineage>
</organism>
<dbReference type="Gene3D" id="3.40.50.300">
    <property type="entry name" value="P-loop containing nucleotide triphosphate hydrolases"/>
    <property type="match status" value="1"/>
</dbReference>
<dbReference type="AlphaFoldDB" id="A0A229SZJ4"/>
<dbReference type="SUPFAM" id="SSF47413">
    <property type="entry name" value="lambda repressor-like DNA-binding domains"/>
    <property type="match status" value="1"/>
</dbReference>
<dbReference type="Gene3D" id="1.25.40.10">
    <property type="entry name" value="Tetratricopeptide repeat domain"/>
    <property type="match status" value="1"/>
</dbReference>
<evidence type="ECO:0000313" key="4">
    <source>
        <dbReference type="Proteomes" id="UP000215199"/>
    </source>
</evidence>
<comment type="caution">
    <text evidence="3">The sequence shown here is derived from an EMBL/GenBank/DDBJ whole genome shotgun (WGS) entry which is preliminary data.</text>
</comment>
<name>A0A229SZJ4_9PSEU</name>
<dbReference type="InterPro" id="IPR001387">
    <property type="entry name" value="Cro/C1-type_HTH"/>
</dbReference>
<evidence type="ECO:0000259" key="2">
    <source>
        <dbReference type="SMART" id="SM00530"/>
    </source>
</evidence>
<keyword evidence="4" id="KW-1185">Reference proteome</keyword>
<accession>A0A229SZJ4</accession>
<feature type="domain" description="HTH cro/C1-type" evidence="2">
    <location>
        <begin position="70"/>
        <end position="126"/>
    </location>
</feature>
<dbReference type="SMART" id="SM00028">
    <property type="entry name" value="TPR"/>
    <property type="match status" value="4"/>
</dbReference>
<dbReference type="InterPro" id="IPR027417">
    <property type="entry name" value="P-loop_NTPase"/>
</dbReference>
<dbReference type="InterPro" id="IPR011990">
    <property type="entry name" value="TPR-like_helical_dom_sf"/>
</dbReference>
<dbReference type="Proteomes" id="UP000215199">
    <property type="component" value="Unassembled WGS sequence"/>
</dbReference>
<gene>
    <name evidence="3" type="ORF">CF165_27225</name>
</gene>
<dbReference type="Pfam" id="PF13424">
    <property type="entry name" value="TPR_12"/>
    <property type="match status" value="1"/>
</dbReference>
<protein>
    <recommendedName>
        <fullName evidence="2">HTH cro/C1-type domain-containing protein</fullName>
    </recommendedName>
</protein>
<dbReference type="GO" id="GO:0003677">
    <property type="term" value="F:DNA binding"/>
    <property type="evidence" value="ECO:0007669"/>
    <property type="project" value="InterPro"/>
</dbReference>
<dbReference type="PANTHER" id="PTHR47691">
    <property type="entry name" value="REGULATOR-RELATED"/>
    <property type="match status" value="1"/>
</dbReference>
<evidence type="ECO:0000256" key="1">
    <source>
        <dbReference type="SAM" id="MobiDB-lite"/>
    </source>
</evidence>
<sequence length="841" mass="92184">MGVGRPNTEGRADLAGSARRPTAVERGTAAANRPETPPREQVVAFWTSGRKHSVGGWMSEHDSGRDFATLLEALKARSGRSYHALAGRLDLSQSTLHRYCTGRKLPPDVRIVTRLARVCGASEAEMRTLVRAWHLADAVRQTPAATDGGREHVPVNPWRNDLPRDVSDFVARQGELCWLFDGLESDGPANVKAIDGMAGVGKTALVVHAAHRLADRYPDGRLFLDLRGHTAGMPPMSIADALAALLRAAEVPDESIPAPLEQRVSLWRSTLAGRRALVVLDNAADTAQVTPLLPGEPSCLTLITSRSRLTDLDAVGTLTLDVLETGDAVDLFDRVIGPAAGLRDHLAVAETVRLCGHLPLAIRIAAARLRHHPAWTIDRLNRGLRTEHRRLSELQSGGRSVQAAFGLSYGKLTSRQQRMFRLVGLHPGAEIDAAGAAELADVRLEQADHLLEELVDAHMLHQIGADRYRYHDLVRAHARSLAATREPEREAAIRRLLDHLLRAADRAATLLEPSRRPERLAPAREPRYAPTLGDRQEALDWLDLERTTLVATVELAQRTGHHRHCWQLARALWHFFLLRGHIEDWLHTHSLALVAARHTGDRMAEAETLKNLGIATWLSGDTETAIAQHERALAIDRELDDPCGEAKTLSHLGFIHNRTGDHPRAVERFSRSVLLYRQLGDLTGIGRGLAGQGDSMRQMAERTDALPLLAEALSLSAECHDRWGETLASTALGFLRLDDGLTDPARRYFERALSISRQTGDRWGEAFSGAGLGAVHLAGGERERARQCFEQALAVSRQSGDRRSESLAVEGLGACVTSRSAWSGIRRISGNPPDIRGLHAL</sequence>
<dbReference type="SMART" id="SM00530">
    <property type="entry name" value="HTH_XRE"/>
    <property type="match status" value="1"/>
</dbReference>
<dbReference type="SUPFAM" id="SSF52540">
    <property type="entry name" value="P-loop containing nucleoside triphosphate hydrolases"/>
    <property type="match status" value="1"/>
</dbReference>
<feature type="region of interest" description="Disordered" evidence="1">
    <location>
        <begin position="1"/>
        <end position="38"/>
    </location>
</feature>